<sequence>MPRDADEEGYPGEVKDGAGRGSNNLVENGKQKKEAQVENGCHTKAWQHATSCLGED</sequence>
<evidence type="ECO:0000313" key="4">
    <source>
        <dbReference type="Proteomes" id="UP000008810"/>
    </source>
</evidence>
<dbReference type="Gramene" id="KQJ95845">
    <property type="protein sequence ID" value="KQJ95845"/>
    <property type="gene ID" value="BRADI_3g19382v3"/>
</dbReference>
<reference evidence="2" key="2">
    <citation type="submission" date="2017-06" db="EMBL/GenBank/DDBJ databases">
        <title>WGS assembly of Brachypodium distachyon.</title>
        <authorList>
            <consortium name="The International Brachypodium Initiative"/>
            <person name="Lucas S."/>
            <person name="Harmon-Smith M."/>
            <person name="Lail K."/>
            <person name="Tice H."/>
            <person name="Grimwood J."/>
            <person name="Bruce D."/>
            <person name="Barry K."/>
            <person name="Shu S."/>
            <person name="Lindquist E."/>
            <person name="Wang M."/>
            <person name="Pitluck S."/>
            <person name="Vogel J.P."/>
            <person name="Garvin D.F."/>
            <person name="Mockler T.C."/>
            <person name="Schmutz J."/>
            <person name="Rokhsar D."/>
            <person name="Bevan M.W."/>
        </authorList>
    </citation>
    <scope>NUCLEOTIDE SEQUENCE</scope>
    <source>
        <strain evidence="2">Bd21</strain>
    </source>
</reference>
<evidence type="ECO:0000256" key="1">
    <source>
        <dbReference type="SAM" id="MobiDB-lite"/>
    </source>
</evidence>
<feature type="compositionally biased region" description="Acidic residues" evidence="1">
    <location>
        <begin position="1"/>
        <end position="10"/>
    </location>
</feature>
<gene>
    <name evidence="2" type="ORF">BRADI_3g19382v3</name>
</gene>
<feature type="region of interest" description="Disordered" evidence="1">
    <location>
        <begin position="1"/>
        <end position="43"/>
    </location>
</feature>
<proteinExistence type="predicted"/>
<keyword evidence="4" id="KW-1185">Reference proteome</keyword>
<dbReference type="InParanoid" id="A0A0Q3LTV6"/>
<evidence type="ECO:0000313" key="3">
    <source>
        <dbReference type="EnsemblPlants" id="KQJ95845"/>
    </source>
</evidence>
<dbReference type="Proteomes" id="UP000008810">
    <property type="component" value="Chromosome 3"/>
</dbReference>
<dbReference type="EnsemblPlants" id="KQJ95845">
    <property type="protein sequence ID" value="KQJ95845"/>
    <property type="gene ID" value="BRADI_3g19382v3"/>
</dbReference>
<protein>
    <submittedName>
        <fullName evidence="2 3">Uncharacterized protein</fullName>
    </submittedName>
</protein>
<dbReference type="AlphaFoldDB" id="A0A0Q3LTV6"/>
<evidence type="ECO:0000313" key="2">
    <source>
        <dbReference type="EMBL" id="KQJ95845.1"/>
    </source>
</evidence>
<reference evidence="2 3" key="1">
    <citation type="journal article" date="2010" name="Nature">
        <title>Genome sequencing and analysis of the model grass Brachypodium distachyon.</title>
        <authorList>
            <consortium name="International Brachypodium Initiative"/>
        </authorList>
    </citation>
    <scope>NUCLEOTIDE SEQUENCE [LARGE SCALE GENOMIC DNA]</scope>
    <source>
        <strain evidence="2 3">Bd21</strain>
    </source>
</reference>
<accession>A0A0Q3LTV6</accession>
<reference evidence="3" key="3">
    <citation type="submission" date="2018-08" db="UniProtKB">
        <authorList>
            <consortium name="EnsemblPlants"/>
        </authorList>
    </citation>
    <scope>IDENTIFICATION</scope>
    <source>
        <strain evidence="3">cv. Bd21</strain>
    </source>
</reference>
<name>A0A0Q3LTV6_BRADI</name>
<dbReference type="EMBL" id="CM000882">
    <property type="protein sequence ID" value="KQJ95845.1"/>
    <property type="molecule type" value="Genomic_DNA"/>
</dbReference>
<organism evidence="2">
    <name type="scientific">Brachypodium distachyon</name>
    <name type="common">Purple false brome</name>
    <name type="synonym">Trachynia distachya</name>
    <dbReference type="NCBI Taxonomy" id="15368"/>
    <lineage>
        <taxon>Eukaryota</taxon>
        <taxon>Viridiplantae</taxon>
        <taxon>Streptophyta</taxon>
        <taxon>Embryophyta</taxon>
        <taxon>Tracheophyta</taxon>
        <taxon>Spermatophyta</taxon>
        <taxon>Magnoliopsida</taxon>
        <taxon>Liliopsida</taxon>
        <taxon>Poales</taxon>
        <taxon>Poaceae</taxon>
        <taxon>BOP clade</taxon>
        <taxon>Pooideae</taxon>
        <taxon>Stipodae</taxon>
        <taxon>Brachypodieae</taxon>
        <taxon>Brachypodium</taxon>
    </lineage>
</organism>